<organism evidence="1 2">
    <name type="scientific">Dichomitus squalens</name>
    <dbReference type="NCBI Taxonomy" id="114155"/>
    <lineage>
        <taxon>Eukaryota</taxon>
        <taxon>Fungi</taxon>
        <taxon>Dikarya</taxon>
        <taxon>Basidiomycota</taxon>
        <taxon>Agaricomycotina</taxon>
        <taxon>Agaricomycetes</taxon>
        <taxon>Polyporales</taxon>
        <taxon>Polyporaceae</taxon>
        <taxon>Dichomitus</taxon>
    </lineage>
</organism>
<evidence type="ECO:0000313" key="2">
    <source>
        <dbReference type="Proteomes" id="UP000292082"/>
    </source>
</evidence>
<evidence type="ECO:0000313" key="1">
    <source>
        <dbReference type="EMBL" id="TBU53689.1"/>
    </source>
</evidence>
<protein>
    <submittedName>
        <fullName evidence="1">Uncharacterized protein</fullName>
    </submittedName>
</protein>
<dbReference type="Proteomes" id="UP000292082">
    <property type="component" value="Unassembled WGS sequence"/>
</dbReference>
<sequence length="93" mass="10515">MPYSSRPRWSRQQSRLKGLYVLLIRICTPRCSHAPQSLPDPSPFTKWNRAYHAMPKQSRSASVSNRPPARGSTCGLVLACVHISSSRDRHSKL</sequence>
<name>A0A4Q9PFG0_9APHY</name>
<proteinExistence type="predicted"/>
<gene>
    <name evidence="1" type="ORF">BD310DRAFT_937504</name>
</gene>
<keyword evidence="2" id="KW-1185">Reference proteome</keyword>
<dbReference type="AlphaFoldDB" id="A0A4Q9PFG0"/>
<dbReference type="EMBL" id="ML145207">
    <property type="protein sequence ID" value="TBU53689.1"/>
    <property type="molecule type" value="Genomic_DNA"/>
</dbReference>
<accession>A0A4Q9PFG0</accession>
<reference evidence="1 2" key="1">
    <citation type="submission" date="2019-01" db="EMBL/GenBank/DDBJ databases">
        <title>Draft genome sequences of three monokaryotic isolates of the white-rot basidiomycete fungus Dichomitus squalens.</title>
        <authorList>
            <consortium name="DOE Joint Genome Institute"/>
            <person name="Lopez S.C."/>
            <person name="Andreopoulos B."/>
            <person name="Pangilinan J."/>
            <person name="Lipzen A."/>
            <person name="Riley R."/>
            <person name="Ahrendt S."/>
            <person name="Ng V."/>
            <person name="Barry K."/>
            <person name="Daum C."/>
            <person name="Grigoriev I.V."/>
            <person name="Hilden K.S."/>
            <person name="Makela M.R."/>
            <person name="de Vries R.P."/>
        </authorList>
    </citation>
    <scope>NUCLEOTIDE SEQUENCE [LARGE SCALE GENOMIC DNA]</scope>
    <source>
        <strain evidence="1 2">CBS 464.89</strain>
    </source>
</reference>